<evidence type="ECO:0000256" key="9">
    <source>
        <dbReference type="ARBA" id="ARBA00022989"/>
    </source>
</evidence>
<dbReference type="GO" id="GO:0005524">
    <property type="term" value="F:ATP binding"/>
    <property type="evidence" value="ECO:0007669"/>
    <property type="project" value="UniProtKB-UniRule"/>
</dbReference>
<dbReference type="Proteomes" id="UP000036403">
    <property type="component" value="Unassembled WGS sequence"/>
</dbReference>
<reference evidence="17 18" key="1">
    <citation type="submission" date="2015-04" db="EMBL/GenBank/DDBJ databases">
        <title>Lasius niger genome sequencing.</title>
        <authorList>
            <person name="Konorov E.A."/>
            <person name="Nikitin M.A."/>
            <person name="Kirill M.V."/>
            <person name="Chang P."/>
        </authorList>
    </citation>
    <scope>NUCLEOTIDE SEQUENCE [LARGE SCALE GENOMIC DNA]</scope>
    <source>
        <tissue evidence="17">Whole</tissue>
    </source>
</reference>
<evidence type="ECO:0000256" key="1">
    <source>
        <dbReference type="ARBA" id="ARBA00004141"/>
    </source>
</evidence>
<keyword evidence="7 14" id="KW-0460">Magnesium</keyword>
<keyword evidence="3 15" id="KW-0812">Transmembrane</keyword>
<evidence type="ECO:0000256" key="7">
    <source>
        <dbReference type="ARBA" id="ARBA00022842"/>
    </source>
</evidence>
<dbReference type="SUPFAM" id="SSF56784">
    <property type="entry name" value="HAD-like"/>
    <property type="match status" value="1"/>
</dbReference>
<evidence type="ECO:0000313" key="18">
    <source>
        <dbReference type="Proteomes" id="UP000036403"/>
    </source>
</evidence>
<dbReference type="SFLD" id="SFLDS00003">
    <property type="entry name" value="Haloacid_Dehalogenase"/>
    <property type="match status" value="1"/>
</dbReference>
<dbReference type="EC" id="7.6.2.1" evidence="15"/>
<dbReference type="InterPro" id="IPR001757">
    <property type="entry name" value="P_typ_ATPase"/>
</dbReference>
<dbReference type="PaxDb" id="67767-A0A0J7KV75"/>
<feature type="binding site" evidence="13">
    <location>
        <position position="259"/>
    </location>
    <ligand>
        <name>ATP</name>
        <dbReference type="ChEBI" id="CHEBI:30616"/>
    </ligand>
</feature>
<dbReference type="PROSITE" id="PS00154">
    <property type="entry name" value="ATPASE_E1_E2"/>
    <property type="match status" value="1"/>
</dbReference>
<dbReference type="SFLD" id="SFLDG00002">
    <property type="entry name" value="C1.7:_P-type_atpase_like"/>
    <property type="match status" value="1"/>
</dbReference>
<feature type="binding site" evidence="13">
    <location>
        <position position="552"/>
    </location>
    <ligand>
        <name>ATP</name>
        <dbReference type="ChEBI" id="CHEBI:30616"/>
    </ligand>
</feature>
<comment type="caution">
    <text evidence="17">The sequence shown here is derived from an EMBL/GenBank/DDBJ whole genome shotgun (WGS) entry which is preliminary data.</text>
</comment>
<dbReference type="GO" id="GO:0000287">
    <property type="term" value="F:magnesium ion binding"/>
    <property type="evidence" value="ECO:0007669"/>
    <property type="project" value="UniProtKB-UniRule"/>
</dbReference>
<evidence type="ECO:0000256" key="11">
    <source>
        <dbReference type="ARBA" id="ARBA00034036"/>
    </source>
</evidence>
<dbReference type="PANTHER" id="PTHR24092">
    <property type="entry name" value="PROBABLE PHOSPHOLIPID-TRANSPORTING ATPASE"/>
    <property type="match status" value="1"/>
</dbReference>
<dbReference type="NCBIfam" id="TIGR01652">
    <property type="entry name" value="ATPase-Plipid"/>
    <property type="match status" value="1"/>
</dbReference>
<feature type="binding site" evidence="13">
    <location>
        <position position="550"/>
    </location>
    <ligand>
        <name>ATP</name>
        <dbReference type="ChEBI" id="CHEBI:30616"/>
    </ligand>
</feature>
<feature type="binding site" evidence="13">
    <location>
        <position position="374"/>
    </location>
    <ligand>
        <name>ATP</name>
        <dbReference type="ChEBI" id="CHEBI:30616"/>
    </ligand>
</feature>
<comment type="subcellular location">
    <subcellularLocation>
        <location evidence="1 15">Membrane</location>
        <topology evidence="1 15">Multi-pass membrane protein</topology>
    </subcellularLocation>
</comment>
<feature type="binding site" evidence="13">
    <location>
        <position position="258"/>
    </location>
    <ligand>
        <name>ATP</name>
        <dbReference type="ChEBI" id="CHEBI:30616"/>
    </ligand>
</feature>
<feature type="binding site" evidence="13">
    <location>
        <position position="669"/>
    </location>
    <ligand>
        <name>ATP</name>
        <dbReference type="ChEBI" id="CHEBI:30616"/>
    </ligand>
</feature>
<feature type="transmembrane region" description="Helical" evidence="15">
    <location>
        <begin position="188"/>
        <end position="212"/>
    </location>
</feature>
<dbReference type="PANTHER" id="PTHR24092:SF175">
    <property type="entry name" value="PHOSPHOLIPID-TRANSPORTING ATPASE"/>
    <property type="match status" value="1"/>
</dbReference>
<dbReference type="GO" id="GO:0140326">
    <property type="term" value="F:ATPase-coupled intramembrane lipid transporter activity"/>
    <property type="evidence" value="ECO:0007669"/>
    <property type="project" value="UniProtKB-EC"/>
</dbReference>
<keyword evidence="10 15" id="KW-0472">Membrane</keyword>
<dbReference type="GO" id="GO:0005886">
    <property type="term" value="C:plasma membrane"/>
    <property type="evidence" value="ECO:0007669"/>
    <property type="project" value="TreeGrafter"/>
</dbReference>
<dbReference type="InterPro" id="IPR006539">
    <property type="entry name" value="P-type_ATPase_IV"/>
</dbReference>
<keyword evidence="18" id="KW-1185">Reference proteome</keyword>
<dbReference type="OrthoDB" id="377733at2759"/>
<keyword evidence="6 13" id="KW-0067">ATP-binding</keyword>
<dbReference type="InterPro" id="IPR023299">
    <property type="entry name" value="ATPase_P-typ_cyto_dom_N"/>
</dbReference>
<dbReference type="InterPro" id="IPR018303">
    <property type="entry name" value="ATPase_P-typ_P_site"/>
</dbReference>
<dbReference type="InterPro" id="IPR023214">
    <property type="entry name" value="HAD_sf"/>
</dbReference>
<feature type="binding site" evidence="13">
    <location>
        <position position="438"/>
    </location>
    <ligand>
        <name>ATP</name>
        <dbReference type="ChEBI" id="CHEBI:30616"/>
    </ligand>
</feature>
<evidence type="ECO:0000313" key="17">
    <source>
        <dbReference type="EMBL" id="KMQ94198.1"/>
    </source>
</evidence>
<proteinExistence type="inferred from homology"/>
<dbReference type="InterPro" id="IPR023298">
    <property type="entry name" value="ATPase_P-typ_TM_dom_sf"/>
</dbReference>
<feature type="binding site" evidence="13">
    <location>
        <position position="638"/>
    </location>
    <ligand>
        <name>ATP</name>
        <dbReference type="ChEBI" id="CHEBI:30616"/>
    </ligand>
</feature>
<dbReference type="InterPro" id="IPR036412">
    <property type="entry name" value="HAD-like_sf"/>
</dbReference>
<comment type="similarity">
    <text evidence="2 15">Belongs to the cation transport ATPase (P-type) (TC 3.A.3) family. Type IV subfamily.</text>
</comment>
<keyword evidence="5 13" id="KW-0547">Nucleotide-binding</keyword>
<gene>
    <name evidence="17" type="ORF">RF55_5659</name>
</gene>
<feature type="binding site" evidence="14">
    <location>
        <position position="258"/>
    </location>
    <ligand>
        <name>Mg(2+)</name>
        <dbReference type="ChEBI" id="CHEBI:18420"/>
    </ligand>
</feature>
<feature type="binding site" evidence="13">
    <location>
        <position position="644"/>
    </location>
    <ligand>
        <name>ATP</name>
        <dbReference type="ChEBI" id="CHEBI:30616"/>
    </ligand>
</feature>
<keyword evidence="8 15" id="KW-1278">Translocase</keyword>
<dbReference type="GO" id="GO:0016887">
    <property type="term" value="F:ATP hydrolysis activity"/>
    <property type="evidence" value="ECO:0007669"/>
    <property type="project" value="InterPro"/>
</dbReference>
<dbReference type="PRINTS" id="PR00119">
    <property type="entry name" value="CATATPASE"/>
</dbReference>
<feature type="binding site" evidence="14">
    <location>
        <position position="669"/>
    </location>
    <ligand>
        <name>Mg(2+)</name>
        <dbReference type="ChEBI" id="CHEBI:18420"/>
    </ligand>
</feature>
<evidence type="ECO:0000259" key="16">
    <source>
        <dbReference type="Pfam" id="PF16212"/>
    </source>
</evidence>
<evidence type="ECO:0000256" key="10">
    <source>
        <dbReference type="ARBA" id="ARBA00023136"/>
    </source>
</evidence>
<dbReference type="FunFam" id="3.40.50.1000:FF:000014">
    <property type="entry name" value="Phospholipid-transporting ATPase"/>
    <property type="match status" value="1"/>
</dbReference>
<feature type="transmembrane region" description="Helical" evidence="15">
    <location>
        <begin position="147"/>
        <end position="168"/>
    </location>
</feature>
<dbReference type="SUPFAM" id="SSF81660">
    <property type="entry name" value="Metal cation-transporting ATPase, ATP-binding domain N"/>
    <property type="match status" value="1"/>
</dbReference>
<dbReference type="NCBIfam" id="TIGR01494">
    <property type="entry name" value="ATPase_P-type"/>
    <property type="match status" value="1"/>
</dbReference>
<dbReference type="EMBL" id="LBMM01002906">
    <property type="protein sequence ID" value="KMQ94198.1"/>
    <property type="molecule type" value="Genomic_DNA"/>
</dbReference>
<feature type="binding site" evidence="14">
    <location>
        <position position="665"/>
    </location>
    <ligand>
        <name>Mg(2+)</name>
        <dbReference type="ChEBI" id="CHEBI:18420"/>
    </ligand>
</feature>
<dbReference type="InterPro" id="IPR032630">
    <property type="entry name" value="P_typ_ATPase_c"/>
</dbReference>
<keyword evidence="9 15" id="KW-1133">Transmembrane helix</keyword>
<evidence type="ECO:0000256" key="14">
    <source>
        <dbReference type="PIRSR" id="PIRSR606539-3"/>
    </source>
</evidence>
<name>A0A0J7KV75_LASNI</name>
<protein>
    <recommendedName>
        <fullName evidence="15">Phospholipid-transporting ATPase</fullName>
        <ecNumber evidence="15">7.6.2.1</ecNumber>
    </recommendedName>
</protein>
<comment type="catalytic activity">
    <reaction evidence="11 15">
        <text>ATP + H2O + phospholipidSide 1 = ADP + phosphate + phospholipidSide 2.</text>
        <dbReference type="EC" id="7.6.2.1"/>
    </reaction>
</comment>
<evidence type="ECO:0000256" key="3">
    <source>
        <dbReference type="ARBA" id="ARBA00022692"/>
    </source>
</evidence>
<comment type="cofactor">
    <cofactor evidence="14">
        <name>Mg(2+)</name>
        <dbReference type="ChEBI" id="CHEBI:18420"/>
    </cofactor>
</comment>
<evidence type="ECO:0000256" key="4">
    <source>
        <dbReference type="ARBA" id="ARBA00022723"/>
    </source>
</evidence>
<accession>A0A0J7KV75</accession>
<comment type="caution">
    <text evidence="15">Lacks conserved residue(s) required for the propagation of feature annotation.</text>
</comment>
<sequence>MPLSFVILVTACKQGYEDYLRYKTDQRDNRRSVNVIRNKCTQMLHVPKMVSKMSLSHIVAMEATITCQHPLANLYTFHGKLEINSGSEMTSGHLTIDNLLLRGSRLKDTEYVVGCAVYTGQDTKLSLNSKIVSNKFSIAEKSINKYLIVYVVILLIEVLASTMLKLYVESYKTWDSYLGPSPKINFSTVITDMMSFLILFNYIVPISLYVTVELQKFLGSFFFGWDLDMYDSDRDQPALANTSDLNEELGQVEYLFTDKTGTLTENLMVFRRCSIDGNVYMEKDCDGNLHLLPSSGNEEEAVKLTSWEGDIWHFMISISLCHVVQIAPPSQRPEIVAKRTSFRESFRLKKITRVNSSLMMHPDLPQYQAASADEKALVEASARCGVIFQKDTNEEMHIQINKNVMVFQKLEILEFTSERKRMSIIVKDSANDIWLYCKGADSAVLPLIVEGKIREASLHVADFSMRGLRTLVIAYKKMDKSEYDRLSQNIEQARQIIGTERAMHMTRAYNLMESGLTLLGVTAVEDRLQDDVQETLECLRVAGIKIWVLTGDKAETAENIAFLCGHFKKGTEVLRLMEETSGQSCFLILTTFDRKVKLEPHKQYGLIIDGTSITATLRNCPGLLKSVGMACEAVVCCRLTPLQKSEIVHLIKTARSRPHTAAIGDGGNDVSMIQEAHVGIGILGKEGRQASISADFAFTKFMYLKKALLVHGHWYYLRITILMQYFFYKNLVFITPQVLFGIHNGYSTQDYGIQG</sequence>
<evidence type="ECO:0000256" key="8">
    <source>
        <dbReference type="ARBA" id="ARBA00022967"/>
    </source>
</evidence>
<evidence type="ECO:0000256" key="6">
    <source>
        <dbReference type="ARBA" id="ARBA00022840"/>
    </source>
</evidence>
<dbReference type="Pfam" id="PF13246">
    <property type="entry name" value="Cation_ATPase"/>
    <property type="match status" value="1"/>
</dbReference>
<evidence type="ECO:0000256" key="5">
    <source>
        <dbReference type="ARBA" id="ARBA00022741"/>
    </source>
</evidence>
<evidence type="ECO:0000256" key="15">
    <source>
        <dbReference type="RuleBase" id="RU362033"/>
    </source>
</evidence>
<dbReference type="Gene3D" id="3.40.50.1000">
    <property type="entry name" value="HAD superfamily/HAD-like"/>
    <property type="match status" value="1"/>
</dbReference>
<dbReference type="Gene3D" id="3.40.1110.10">
    <property type="entry name" value="Calcium-transporting ATPase, cytoplasmic domain N"/>
    <property type="match status" value="1"/>
</dbReference>
<dbReference type="GO" id="GO:0045332">
    <property type="term" value="P:phospholipid translocation"/>
    <property type="evidence" value="ECO:0007669"/>
    <property type="project" value="TreeGrafter"/>
</dbReference>
<keyword evidence="4 14" id="KW-0479">Metal-binding</keyword>
<evidence type="ECO:0000256" key="12">
    <source>
        <dbReference type="PIRSR" id="PIRSR606539-1"/>
    </source>
</evidence>
<evidence type="ECO:0000256" key="13">
    <source>
        <dbReference type="PIRSR" id="PIRSR606539-2"/>
    </source>
</evidence>
<dbReference type="InterPro" id="IPR044492">
    <property type="entry name" value="P_typ_ATPase_HD_dom"/>
</dbReference>
<feature type="binding site" evidence="13">
    <location>
        <position position="668"/>
    </location>
    <ligand>
        <name>ATP</name>
        <dbReference type="ChEBI" id="CHEBI:30616"/>
    </ligand>
</feature>
<dbReference type="AlphaFoldDB" id="A0A0J7KV75"/>
<dbReference type="STRING" id="67767.A0A0J7KV75"/>
<dbReference type="GO" id="GO:0005783">
    <property type="term" value="C:endoplasmic reticulum"/>
    <property type="evidence" value="ECO:0007669"/>
    <property type="project" value="TreeGrafter"/>
</dbReference>
<feature type="binding site" evidence="13">
    <location>
        <position position="551"/>
    </location>
    <ligand>
        <name>ATP</name>
        <dbReference type="ChEBI" id="CHEBI:30616"/>
    </ligand>
</feature>
<feature type="binding site" evidence="14">
    <location>
        <position position="260"/>
    </location>
    <ligand>
        <name>Mg(2+)</name>
        <dbReference type="ChEBI" id="CHEBI:18420"/>
    </ligand>
</feature>
<feature type="active site" description="4-aspartylphosphate intermediate" evidence="12">
    <location>
        <position position="258"/>
    </location>
</feature>
<feature type="binding site" evidence="13">
    <location>
        <position position="469"/>
    </location>
    <ligand>
        <name>ATP</name>
        <dbReference type="ChEBI" id="CHEBI:30616"/>
    </ligand>
</feature>
<dbReference type="Pfam" id="PF16212">
    <property type="entry name" value="PhoLip_ATPase_C"/>
    <property type="match status" value="1"/>
</dbReference>
<feature type="binding site" evidence="13">
    <location>
        <position position="260"/>
    </location>
    <ligand>
        <name>ATP</name>
        <dbReference type="ChEBI" id="CHEBI:30616"/>
    </ligand>
</feature>
<organism evidence="17 18">
    <name type="scientific">Lasius niger</name>
    <name type="common">Black garden ant</name>
    <dbReference type="NCBI Taxonomy" id="67767"/>
    <lineage>
        <taxon>Eukaryota</taxon>
        <taxon>Metazoa</taxon>
        <taxon>Ecdysozoa</taxon>
        <taxon>Arthropoda</taxon>
        <taxon>Hexapoda</taxon>
        <taxon>Insecta</taxon>
        <taxon>Pterygota</taxon>
        <taxon>Neoptera</taxon>
        <taxon>Endopterygota</taxon>
        <taxon>Hymenoptera</taxon>
        <taxon>Apocrita</taxon>
        <taxon>Aculeata</taxon>
        <taxon>Formicoidea</taxon>
        <taxon>Formicidae</taxon>
        <taxon>Formicinae</taxon>
        <taxon>Lasius</taxon>
        <taxon>Lasius</taxon>
    </lineage>
</organism>
<dbReference type="SFLD" id="SFLDF00027">
    <property type="entry name" value="p-type_atpase"/>
    <property type="match status" value="1"/>
</dbReference>
<feature type="binding site" evidence="13">
    <location>
        <position position="415"/>
    </location>
    <ligand>
        <name>ATP</name>
        <dbReference type="ChEBI" id="CHEBI:30616"/>
    </ligand>
</feature>
<evidence type="ECO:0000256" key="2">
    <source>
        <dbReference type="ARBA" id="ARBA00008109"/>
    </source>
</evidence>
<dbReference type="SUPFAM" id="SSF81665">
    <property type="entry name" value="Calcium ATPase, transmembrane domain M"/>
    <property type="match status" value="1"/>
</dbReference>
<feature type="domain" description="P-type ATPase C-terminal" evidence="16">
    <location>
        <begin position="693"/>
        <end position="749"/>
    </location>
</feature>